<keyword evidence="1" id="KW-0732">Signal</keyword>
<dbReference type="EMBL" id="AP023359">
    <property type="protein sequence ID" value="BCJ67022.1"/>
    <property type="molecule type" value="Genomic_DNA"/>
</dbReference>
<dbReference type="Proteomes" id="UP000680866">
    <property type="component" value="Chromosome"/>
</dbReference>
<evidence type="ECO:0008006" key="4">
    <source>
        <dbReference type="Google" id="ProtNLM"/>
    </source>
</evidence>
<keyword evidence="3" id="KW-1185">Reference proteome</keyword>
<evidence type="ECO:0000313" key="3">
    <source>
        <dbReference type="Proteomes" id="UP000680866"/>
    </source>
</evidence>
<evidence type="ECO:0000313" key="2">
    <source>
        <dbReference type="EMBL" id="BCJ67022.1"/>
    </source>
</evidence>
<protein>
    <recommendedName>
        <fullName evidence="4">Lipoprotein</fullName>
    </recommendedName>
</protein>
<dbReference type="KEGG" id="pry:Prubr_40430"/>
<dbReference type="AlphaFoldDB" id="A0A810N0T8"/>
<dbReference type="RefSeq" id="WP_212816417.1">
    <property type="nucleotide sequence ID" value="NZ_AP023359.1"/>
</dbReference>
<proteinExistence type="predicted"/>
<name>A0A810N0T8_9ACTN</name>
<reference evidence="2" key="1">
    <citation type="submission" date="2020-08" db="EMBL/GenBank/DDBJ databases">
        <title>Whole genome shotgun sequence of Polymorphospora rubra NBRC 101157.</title>
        <authorList>
            <person name="Komaki H."/>
            <person name="Tamura T."/>
        </authorList>
    </citation>
    <scope>NUCLEOTIDE SEQUENCE</scope>
    <source>
        <strain evidence="2">NBRC 101157</strain>
    </source>
</reference>
<gene>
    <name evidence="2" type="ORF">Prubr_40430</name>
</gene>
<dbReference type="PROSITE" id="PS51257">
    <property type="entry name" value="PROKAR_LIPOPROTEIN"/>
    <property type="match status" value="1"/>
</dbReference>
<feature type="signal peptide" evidence="1">
    <location>
        <begin position="1"/>
        <end position="25"/>
    </location>
</feature>
<feature type="chain" id="PRO_5032852209" description="Lipoprotein" evidence="1">
    <location>
        <begin position="26"/>
        <end position="173"/>
    </location>
</feature>
<organism evidence="2 3">
    <name type="scientific">Polymorphospora rubra</name>
    <dbReference type="NCBI Taxonomy" id="338584"/>
    <lineage>
        <taxon>Bacteria</taxon>
        <taxon>Bacillati</taxon>
        <taxon>Actinomycetota</taxon>
        <taxon>Actinomycetes</taxon>
        <taxon>Micromonosporales</taxon>
        <taxon>Micromonosporaceae</taxon>
        <taxon>Polymorphospora</taxon>
    </lineage>
</organism>
<evidence type="ECO:0000256" key="1">
    <source>
        <dbReference type="SAM" id="SignalP"/>
    </source>
</evidence>
<sequence length="173" mass="17482">MRAPARGVVPLILALLTACSGGTTASVPPRIADRFWPAPVASVQLERGSTALLHVASGTEGADAADPKAASSRCWRVAESRNDAETAAVSACHGQDAIAASRALGVVVVVSACAAPTSVRLESVAGNPTINEVFDGVFLVPPSMVGDDATTISFSCVDDAGPVSEAVTLEIAR</sequence>
<accession>A0A810N0T8</accession>